<reference evidence="1 2" key="1">
    <citation type="submission" date="2019-03" db="EMBL/GenBank/DDBJ databases">
        <title>Rhizobium sp. nov., an bacterium isolated from biocrust in Mu Us Desert.</title>
        <authorList>
            <person name="Lixiong L."/>
        </authorList>
    </citation>
    <scope>NUCLEOTIDE SEQUENCE [LARGE SCALE GENOMIC DNA]</scope>
    <source>
        <strain evidence="1 2">SPY-1</strain>
    </source>
</reference>
<protein>
    <submittedName>
        <fullName evidence="1">Uncharacterized protein</fullName>
    </submittedName>
</protein>
<evidence type="ECO:0000313" key="1">
    <source>
        <dbReference type="EMBL" id="TDK32355.1"/>
    </source>
</evidence>
<sequence>MNQRQSALPAVDWAIAPAHAKWWAIEESGEAFWYCAPQIAKLTGFWFCDQLPAPNFGFDGDWQISLVERPTSNRCAITIND</sequence>
<evidence type="ECO:0000313" key="2">
    <source>
        <dbReference type="Proteomes" id="UP000295238"/>
    </source>
</evidence>
<comment type="caution">
    <text evidence="1">The sequence shown here is derived from an EMBL/GenBank/DDBJ whole genome shotgun (WGS) entry which is preliminary data.</text>
</comment>
<proteinExistence type="predicted"/>
<dbReference type="AlphaFoldDB" id="A0A4R5UBC9"/>
<organism evidence="1 2">
    <name type="scientific">Rhizobium deserti</name>
    <dbReference type="NCBI Taxonomy" id="2547961"/>
    <lineage>
        <taxon>Bacteria</taxon>
        <taxon>Pseudomonadati</taxon>
        <taxon>Pseudomonadota</taxon>
        <taxon>Alphaproteobacteria</taxon>
        <taxon>Hyphomicrobiales</taxon>
        <taxon>Rhizobiaceae</taxon>
        <taxon>Rhizobium/Agrobacterium group</taxon>
        <taxon>Rhizobium</taxon>
    </lineage>
</organism>
<gene>
    <name evidence="1" type="ORF">E2F50_18210</name>
</gene>
<name>A0A4R5UBC9_9HYPH</name>
<dbReference type="Proteomes" id="UP000295238">
    <property type="component" value="Unassembled WGS sequence"/>
</dbReference>
<dbReference type="OrthoDB" id="8302330at2"/>
<dbReference type="EMBL" id="SMTL01000005">
    <property type="protein sequence ID" value="TDK32355.1"/>
    <property type="molecule type" value="Genomic_DNA"/>
</dbReference>
<keyword evidence="2" id="KW-1185">Reference proteome</keyword>
<accession>A0A4R5UBC9</accession>